<keyword evidence="2" id="KW-1185">Reference proteome</keyword>
<organism evidence="1 2">
    <name type="scientific">Sphingomonas aquatilis</name>
    <dbReference type="NCBI Taxonomy" id="93063"/>
    <lineage>
        <taxon>Bacteria</taxon>
        <taxon>Pseudomonadati</taxon>
        <taxon>Pseudomonadota</taxon>
        <taxon>Alphaproteobacteria</taxon>
        <taxon>Sphingomonadales</taxon>
        <taxon>Sphingomonadaceae</taxon>
        <taxon>Sphingomonas</taxon>
    </lineage>
</organism>
<gene>
    <name evidence="1" type="ORF">GGR47_003697</name>
</gene>
<dbReference type="AlphaFoldDB" id="A0AAW3TZ14"/>
<sequence length="284" mass="30080">MAISAICILALYGPACGQEPSGNQTVPLDFAAASARFDGRSSALSGAGHSTRAARETEAAVRALHRPIVTASAQLLEYQKTLSLDLTGPKQDALGDTQQYLSDLPSTLPPGFQDIAAAITGRLSRALPQLFSAIPDSLSYRYRDTAVHPTVQAVLPIYTGGAIPAVQRAASAGVSLAEARSDQIRDAAHINLIRVYFGQLAARALEASARQSRDALASLYSDARKFEAEGVIAHARTLEAQVARDTAERALDRAVLAHQTAREELADTLDVDAVQPTTPLLVRS</sequence>
<dbReference type="GO" id="GO:0015562">
    <property type="term" value="F:efflux transmembrane transporter activity"/>
    <property type="evidence" value="ECO:0007669"/>
    <property type="project" value="InterPro"/>
</dbReference>
<dbReference type="EMBL" id="JACIDB010000017">
    <property type="protein sequence ID" value="MBB3877429.1"/>
    <property type="molecule type" value="Genomic_DNA"/>
</dbReference>
<name>A0AAW3TZ14_9SPHN</name>
<evidence type="ECO:0008006" key="3">
    <source>
        <dbReference type="Google" id="ProtNLM"/>
    </source>
</evidence>
<reference evidence="1 2" key="1">
    <citation type="submission" date="2020-08" db="EMBL/GenBank/DDBJ databases">
        <title>Genomic Encyclopedia of Type Strains, Phase IV (KMG-IV): sequencing the most valuable type-strain genomes for metagenomic binning, comparative biology and taxonomic classification.</title>
        <authorList>
            <person name="Goeker M."/>
        </authorList>
    </citation>
    <scope>NUCLEOTIDE SEQUENCE [LARGE SCALE GENOMIC DNA]</scope>
    <source>
        <strain evidence="1 2">DSM 15581</strain>
    </source>
</reference>
<evidence type="ECO:0000313" key="1">
    <source>
        <dbReference type="EMBL" id="MBB3877429.1"/>
    </source>
</evidence>
<proteinExistence type="predicted"/>
<dbReference type="Gene3D" id="1.20.1600.10">
    <property type="entry name" value="Outer membrane efflux proteins (OEP)"/>
    <property type="match status" value="1"/>
</dbReference>
<dbReference type="RefSeq" id="WP_244305279.1">
    <property type="nucleotide sequence ID" value="NZ_JACIDB010000017.1"/>
</dbReference>
<dbReference type="Proteomes" id="UP000528945">
    <property type="component" value="Unassembled WGS sequence"/>
</dbReference>
<dbReference type="SUPFAM" id="SSF56954">
    <property type="entry name" value="Outer membrane efflux proteins (OEP)"/>
    <property type="match status" value="1"/>
</dbReference>
<protein>
    <recommendedName>
        <fullName evidence="3">TolC family protein</fullName>
    </recommendedName>
</protein>
<evidence type="ECO:0000313" key="2">
    <source>
        <dbReference type="Proteomes" id="UP000528945"/>
    </source>
</evidence>
<accession>A0AAW3TZ14</accession>
<comment type="caution">
    <text evidence="1">The sequence shown here is derived from an EMBL/GenBank/DDBJ whole genome shotgun (WGS) entry which is preliminary data.</text>
</comment>